<reference evidence="9" key="1">
    <citation type="submission" date="2021-01" db="EMBL/GenBank/DDBJ databases">
        <title>KCTC 19127 draft genome.</title>
        <authorList>
            <person name="An D."/>
        </authorList>
    </citation>
    <scope>NUCLEOTIDE SEQUENCE</scope>
    <source>
        <strain evidence="9">KCTC 19127</strain>
    </source>
</reference>
<evidence type="ECO:0000313" key="10">
    <source>
        <dbReference type="Proteomes" id="UP000663801"/>
    </source>
</evidence>
<name>A0A938YFX3_9ACTN</name>
<dbReference type="GO" id="GO:0005886">
    <property type="term" value="C:plasma membrane"/>
    <property type="evidence" value="ECO:0007669"/>
    <property type="project" value="UniProtKB-SubCell"/>
</dbReference>
<feature type="transmembrane region" description="Helical" evidence="7">
    <location>
        <begin position="141"/>
        <end position="158"/>
    </location>
</feature>
<dbReference type="GO" id="GO:0055085">
    <property type="term" value="P:transmembrane transport"/>
    <property type="evidence" value="ECO:0007669"/>
    <property type="project" value="InterPro"/>
</dbReference>
<keyword evidence="5 7" id="KW-1133">Transmembrane helix</keyword>
<evidence type="ECO:0000256" key="1">
    <source>
        <dbReference type="ARBA" id="ARBA00004651"/>
    </source>
</evidence>
<keyword evidence="2 7" id="KW-0813">Transport</keyword>
<gene>
    <name evidence="9" type="ORF">JL107_10850</name>
</gene>
<evidence type="ECO:0000256" key="2">
    <source>
        <dbReference type="ARBA" id="ARBA00022448"/>
    </source>
</evidence>
<comment type="similarity">
    <text evidence="7">Belongs to the binding-protein-dependent transport system permease family.</text>
</comment>
<protein>
    <submittedName>
        <fullName evidence="9">ABC transporter permease</fullName>
    </submittedName>
</protein>
<comment type="subcellular location">
    <subcellularLocation>
        <location evidence="1 7">Cell membrane</location>
        <topology evidence="1 7">Multi-pass membrane protein</topology>
    </subcellularLocation>
</comment>
<dbReference type="PANTHER" id="PTHR43163">
    <property type="entry name" value="DIPEPTIDE TRANSPORT SYSTEM PERMEASE PROTEIN DPPB-RELATED"/>
    <property type="match status" value="1"/>
</dbReference>
<feature type="transmembrane region" description="Helical" evidence="7">
    <location>
        <begin position="376"/>
        <end position="395"/>
    </location>
</feature>
<dbReference type="AlphaFoldDB" id="A0A938YFX3"/>
<feature type="transmembrane region" description="Helical" evidence="7">
    <location>
        <begin position="234"/>
        <end position="253"/>
    </location>
</feature>
<dbReference type="PANTHER" id="PTHR43163:SF6">
    <property type="entry name" value="DIPEPTIDE TRANSPORT SYSTEM PERMEASE PROTEIN DPPB-RELATED"/>
    <property type="match status" value="1"/>
</dbReference>
<feature type="transmembrane region" description="Helical" evidence="7">
    <location>
        <begin position="204"/>
        <end position="228"/>
    </location>
</feature>
<organism evidence="9 10">
    <name type="scientific">Nakamurella flavida</name>
    <dbReference type="NCBI Taxonomy" id="363630"/>
    <lineage>
        <taxon>Bacteria</taxon>
        <taxon>Bacillati</taxon>
        <taxon>Actinomycetota</taxon>
        <taxon>Actinomycetes</taxon>
        <taxon>Nakamurellales</taxon>
        <taxon>Nakamurellaceae</taxon>
        <taxon>Nakamurella</taxon>
    </lineage>
</organism>
<proteinExistence type="inferred from homology"/>
<evidence type="ECO:0000313" key="9">
    <source>
        <dbReference type="EMBL" id="MBM9476945.1"/>
    </source>
</evidence>
<feature type="transmembrane region" description="Helical" evidence="7">
    <location>
        <begin position="316"/>
        <end position="334"/>
    </location>
</feature>
<accession>A0A938YFX3</accession>
<evidence type="ECO:0000256" key="3">
    <source>
        <dbReference type="ARBA" id="ARBA00022475"/>
    </source>
</evidence>
<dbReference type="EMBL" id="JAERWL010000009">
    <property type="protein sequence ID" value="MBM9476945.1"/>
    <property type="molecule type" value="Genomic_DNA"/>
</dbReference>
<comment type="caution">
    <text evidence="9">The sequence shown here is derived from an EMBL/GenBank/DDBJ whole genome shotgun (WGS) entry which is preliminary data.</text>
</comment>
<feature type="transmembrane region" description="Helical" evidence="7">
    <location>
        <begin position="108"/>
        <end position="129"/>
    </location>
</feature>
<dbReference type="InterPro" id="IPR035906">
    <property type="entry name" value="MetI-like_sf"/>
</dbReference>
<feature type="transmembrane region" description="Helical" evidence="7">
    <location>
        <begin position="9"/>
        <end position="27"/>
    </location>
</feature>
<dbReference type="Proteomes" id="UP000663801">
    <property type="component" value="Unassembled WGS sequence"/>
</dbReference>
<keyword evidence="4 7" id="KW-0812">Transmembrane</keyword>
<keyword evidence="6 7" id="KW-0472">Membrane</keyword>
<dbReference type="RefSeq" id="WP_205257059.1">
    <property type="nucleotide sequence ID" value="NZ_BAAAPV010000001.1"/>
</dbReference>
<feature type="transmembrane region" description="Helical" evidence="7">
    <location>
        <begin position="288"/>
        <end position="309"/>
    </location>
</feature>
<dbReference type="PROSITE" id="PS50928">
    <property type="entry name" value="ABC_TM1"/>
    <property type="match status" value="1"/>
</dbReference>
<feature type="transmembrane region" description="Helical" evidence="7">
    <location>
        <begin position="481"/>
        <end position="506"/>
    </location>
</feature>
<keyword evidence="3" id="KW-1003">Cell membrane</keyword>
<dbReference type="CDD" id="cd06261">
    <property type="entry name" value="TM_PBP2"/>
    <property type="match status" value="1"/>
</dbReference>
<evidence type="ECO:0000256" key="4">
    <source>
        <dbReference type="ARBA" id="ARBA00022692"/>
    </source>
</evidence>
<feature type="transmembrane region" description="Helical" evidence="7">
    <location>
        <begin position="434"/>
        <end position="455"/>
    </location>
</feature>
<evidence type="ECO:0000259" key="8">
    <source>
        <dbReference type="PROSITE" id="PS50928"/>
    </source>
</evidence>
<dbReference type="Pfam" id="PF00528">
    <property type="entry name" value="BPD_transp_1"/>
    <property type="match status" value="1"/>
</dbReference>
<evidence type="ECO:0000256" key="7">
    <source>
        <dbReference type="RuleBase" id="RU363032"/>
    </source>
</evidence>
<dbReference type="Gene3D" id="1.10.3720.10">
    <property type="entry name" value="MetI-like"/>
    <property type="match status" value="1"/>
</dbReference>
<feature type="transmembrane region" description="Helical" evidence="7">
    <location>
        <begin position="260"/>
        <end position="282"/>
    </location>
</feature>
<keyword evidence="10" id="KW-1185">Reference proteome</keyword>
<evidence type="ECO:0000256" key="6">
    <source>
        <dbReference type="ARBA" id="ARBA00023136"/>
    </source>
</evidence>
<feature type="transmembrane region" description="Helical" evidence="7">
    <location>
        <begin position="178"/>
        <end position="197"/>
    </location>
</feature>
<feature type="domain" description="ABC transmembrane type-1" evidence="8">
    <location>
        <begin position="102"/>
        <end position="499"/>
    </location>
</feature>
<sequence length="515" mass="55430">MATFILRRLVAGFFVILAASFLVYILTANAGDPLERTLAINDPVARQQAVESITRNLRLDLDPVSRYFLWLKGVGGCFVGNCDFGISTVTLQPVAADLPGRIAITIKLVLAAQILAVLIGVAIGIVTALRQYSGFDYTATFFTFLFFSLPVFWVAVLLKEFVAIRFNDFLADGPTLPLWVIIGGAVVVGAIGYSLAGGSPPRRLLVGAVAAVVVGGVLAYISATQWLLNPSLGIIVIAVLSVGIAFGVTVLTAGLRNRKALYSALTVVAIGLAAYFPLQYFFYEGMNVWKLLGLAVLAIVVGIGVGYAWGGDDRGLSARAAALTAVGVSLVVFLDRTMRAWQVYSDNPAIRGRPIKTIGDAQTGLEGDFWIRTIDVFTHLLLPTLALMLISLASYTRYSRASLLEVFNQDYIRTARAKGLTERTVVMRHAFRNALIPLATIVAFDIGGLLGGAVITERIFQWDAMGTLFNNGLTNRDPNPVMAFFVVVAVIAVVFNILADIAYATLDPRIRVGQS</sequence>
<dbReference type="InterPro" id="IPR000515">
    <property type="entry name" value="MetI-like"/>
</dbReference>
<evidence type="ECO:0000256" key="5">
    <source>
        <dbReference type="ARBA" id="ARBA00022989"/>
    </source>
</evidence>